<dbReference type="InterPro" id="IPR031566">
    <property type="entry name" value="CitMHS_2"/>
</dbReference>
<dbReference type="OrthoDB" id="9765532at2"/>
<feature type="region of interest" description="Disordered" evidence="1">
    <location>
        <begin position="239"/>
        <end position="262"/>
    </location>
</feature>
<evidence type="ECO:0000256" key="2">
    <source>
        <dbReference type="SAM" id="Phobius"/>
    </source>
</evidence>
<feature type="transmembrane region" description="Helical" evidence="2">
    <location>
        <begin position="276"/>
        <end position="295"/>
    </location>
</feature>
<gene>
    <name evidence="4" type="ORF">DDIC_02810</name>
</gene>
<accession>A0A4P7UFQ2</accession>
<feature type="transmembrane region" description="Helical" evidence="2">
    <location>
        <begin position="100"/>
        <end position="119"/>
    </location>
</feature>
<dbReference type="AlphaFoldDB" id="A0A4P7UFQ2"/>
<dbReference type="Proteomes" id="UP000297065">
    <property type="component" value="Chromosome"/>
</dbReference>
<organism evidence="4 5">
    <name type="scientific">Desulfovibrio desulfuricans</name>
    <dbReference type="NCBI Taxonomy" id="876"/>
    <lineage>
        <taxon>Bacteria</taxon>
        <taxon>Pseudomonadati</taxon>
        <taxon>Thermodesulfobacteriota</taxon>
        <taxon>Desulfovibrionia</taxon>
        <taxon>Desulfovibrionales</taxon>
        <taxon>Desulfovibrionaceae</taxon>
        <taxon>Desulfovibrio</taxon>
    </lineage>
</organism>
<feature type="transmembrane region" description="Helical" evidence="2">
    <location>
        <begin position="466"/>
        <end position="489"/>
    </location>
</feature>
<feature type="transmembrane region" description="Helical" evidence="2">
    <location>
        <begin position="166"/>
        <end position="189"/>
    </location>
</feature>
<feature type="transmembrane region" description="Helical" evidence="2">
    <location>
        <begin position="387"/>
        <end position="408"/>
    </location>
</feature>
<feature type="transmembrane region" description="Helical" evidence="2">
    <location>
        <begin position="35"/>
        <end position="60"/>
    </location>
</feature>
<feature type="transmembrane region" description="Helical" evidence="2">
    <location>
        <begin position="209"/>
        <end position="228"/>
    </location>
</feature>
<evidence type="ECO:0000313" key="4">
    <source>
        <dbReference type="EMBL" id="QCC84823.1"/>
    </source>
</evidence>
<name>A0A4P7UFQ2_DESDE</name>
<dbReference type="Pfam" id="PF16980">
    <property type="entry name" value="CitMHS_2"/>
    <property type="match status" value="1"/>
</dbReference>
<evidence type="ECO:0000256" key="1">
    <source>
        <dbReference type="SAM" id="MobiDB-lite"/>
    </source>
</evidence>
<keyword evidence="3" id="KW-0732">Signal</keyword>
<reference evidence="4 5" key="1">
    <citation type="submission" date="2019-02" db="EMBL/GenBank/DDBJ databases">
        <title>Complete Genome Sequence of Desulfovibrio desulfuricans IC1, a Sulfonate Utilizing Anaerobe.</title>
        <authorList>
            <person name="Day L.A."/>
            <person name="De Leon K.B."/>
            <person name="Wall J.D."/>
        </authorList>
    </citation>
    <scope>NUCLEOTIDE SEQUENCE [LARGE SCALE GENOMIC DNA]</scope>
    <source>
        <strain evidence="4 5">IC1</strain>
    </source>
</reference>
<sequence>MTVFRFAAVIMSALLLSPGAALAAAHHLSVPGTLSAWWIIPFAGMLLSIAVMPLAAHVFWEHHRGKISLFWALTFLAPCLAVYGPSVTFYEFCHSILLDYIPFLVLLFSLYTVAGGVRLTGSLTGTPPVNLGILALGTLLASWMGTTGAAMLLVRPLLRANAHRRYRVHSVVFFIFLVANIGGSLSPLGDPPLFLGFLKGVDFFWTTEHLFFKTLSLSLVLLTLYFILDTVLYNREGRPLPPASMPDEPEAGPMQQTPMRKSQPQEKLGLDGKINLLFLLGVVLAVLLSGLYPLGTVATVGGVPLEGQNILRDAALLTLAWLSLRHTSRKCRELNGFSWGPIEEVAQLFFGIFVSMIPAMAILKAGASGALAPLVELVSRDGQPVNAMYFWLTGILSSFLDNAPTYMVFFNMAGGDAQSLMHQMPETLAAISAGAVFMGACSYIGNAPNFMVRAIAEDQGVRMPGFFGYIAWSAAILVPLFALLTWIFFV</sequence>
<keyword evidence="2" id="KW-0812">Transmembrane</keyword>
<feature type="chain" id="PRO_5020660497" evidence="3">
    <location>
        <begin position="24"/>
        <end position="490"/>
    </location>
</feature>
<feature type="transmembrane region" description="Helical" evidence="2">
    <location>
        <begin position="131"/>
        <end position="154"/>
    </location>
</feature>
<protein>
    <submittedName>
        <fullName evidence="4">Sodium:proton antiporter</fullName>
    </submittedName>
</protein>
<dbReference type="EMBL" id="CP036295">
    <property type="protein sequence ID" value="QCC84823.1"/>
    <property type="molecule type" value="Genomic_DNA"/>
</dbReference>
<feature type="transmembrane region" description="Helical" evidence="2">
    <location>
        <begin position="345"/>
        <end position="367"/>
    </location>
</feature>
<feature type="transmembrane region" description="Helical" evidence="2">
    <location>
        <begin position="428"/>
        <end position="446"/>
    </location>
</feature>
<dbReference type="RefSeq" id="WP_136399045.1">
    <property type="nucleotide sequence ID" value="NZ_CP036295.1"/>
</dbReference>
<feature type="signal peptide" evidence="3">
    <location>
        <begin position="1"/>
        <end position="23"/>
    </location>
</feature>
<keyword evidence="2" id="KW-0472">Membrane</keyword>
<keyword evidence="2" id="KW-1133">Transmembrane helix</keyword>
<evidence type="ECO:0000313" key="5">
    <source>
        <dbReference type="Proteomes" id="UP000297065"/>
    </source>
</evidence>
<evidence type="ECO:0000256" key="3">
    <source>
        <dbReference type="SAM" id="SignalP"/>
    </source>
</evidence>
<proteinExistence type="predicted"/>